<dbReference type="AlphaFoldDB" id="A0AAD9HG55"/>
<name>A0AAD9HG55_9PEZI</name>
<dbReference type="GO" id="GO:0005762">
    <property type="term" value="C:mitochondrial large ribosomal subunit"/>
    <property type="evidence" value="ECO:0007669"/>
    <property type="project" value="TreeGrafter"/>
</dbReference>
<keyword evidence="9" id="KW-1185">Reference proteome</keyword>
<dbReference type="PANTHER" id="PTHR13477">
    <property type="entry name" value="MITOCHONDRIAL 39S RIBOSOMAL PROTEIN L49"/>
    <property type="match status" value="1"/>
</dbReference>
<evidence type="ECO:0000313" key="9">
    <source>
        <dbReference type="Proteomes" id="UP001232148"/>
    </source>
</evidence>
<organism evidence="8 9">
    <name type="scientific">Colletotrichum zoysiae</name>
    <dbReference type="NCBI Taxonomy" id="1216348"/>
    <lineage>
        <taxon>Eukaryota</taxon>
        <taxon>Fungi</taxon>
        <taxon>Dikarya</taxon>
        <taxon>Ascomycota</taxon>
        <taxon>Pezizomycotina</taxon>
        <taxon>Sordariomycetes</taxon>
        <taxon>Hypocreomycetidae</taxon>
        <taxon>Glomerellales</taxon>
        <taxon>Glomerellaceae</taxon>
        <taxon>Colletotrichum</taxon>
        <taxon>Colletotrichum graminicola species complex</taxon>
    </lineage>
</organism>
<comment type="similarity">
    <text evidence="2">Belongs to the mitochondrion-specific ribosomal protein mL49 family.</text>
</comment>
<feature type="region of interest" description="Disordered" evidence="7">
    <location>
        <begin position="45"/>
        <end position="64"/>
    </location>
</feature>
<dbReference type="Proteomes" id="UP001232148">
    <property type="component" value="Unassembled WGS sequence"/>
</dbReference>
<keyword evidence="3" id="KW-0689">Ribosomal protein</keyword>
<evidence type="ECO:0000256" key="2">
    <source>
        <dbReference type="ARBA" id="ARBA00005677"/>
    </source>
</evidence>
<comment type="caution">
    <text evidence="8">The sequence shown here is derived from an EMBL/GenBank/DDBJ whole genome shotgun (WGS) entry which is preliminary data.</text>
</comment>
<dbReference type="Gene3D" id="3.30.780.10">
    <property type="entry name" value="SUI1-like domain"/>
    <property type="match status" value="1"/>
</dbReference>
<evidence type="ECO:0000256" key="3">
    <source>
        <dbReference type="ARBA" id="ARBA00022980"/>
    </source>
</evidence>
<comment type="subcellular location">
    <subcellularLocation>
        <location evidence="1">Mitochondrion</location>
    </subcellularLocation>
</comment>
<dbReference type="GO" id="GO:0003735">
    <property type="term" value="F:structural constituent of ribosome"/>
    <property type="evidence" value="ECO:0007669"/>
    <property type="project" value="InterPro"/>
</dbReference>
<accession>A0AAD9HG55</accession>
<dbReference type="GO" id="GO:0006412">
    <property type="term" value="P:translation"/>
    <property type="evidence" value="ECO:0007669"/>
    <property type="project" value="InterPro"/>
</dbReference>
<dbReference type="PANTHER" id="PTHR13477:SF0">
    <property type="entry name" value="LARGE RIBOSOMAL SUBUNIT PROTEIN ML49"/>
    <property type="match status" value="1"/>
</dbReference>
<evidence type="ECO:0000256" key="1">
    <source>
        <dbReference type="ARBA" id="ARBA00004173"/>
    </source>
</evidence>
<evidence type="ECO:0000256" key="6">
    <source>
        <dbReference type="ARBA" id="ARBA00035191"/>
    </source>
</evidence>
<keyword evidence="5" id="KW-0687">Ribonucleoprotein</keyword>
<evidence type="ECO:0000256" key="5">
    <source>
        <dbReference type="ARBA" id="ARBA00023274"/>
    </source>
</evidence>
<keyword evidence="4" id="KW-0496">Mitochondrion</keyword>
<dbReference type="Pfam" id="PF05046">
    <property type="entry name" value="Img2"/>
    <property type="match status" value="1"/>
</dbReference>
<evidence type="ECO:0000256" key="7">
    <source>
        <dbReference type="SAM" id="MobiDB-lite"/>
    </source>
</evidence>
<proteinExistence type="inferred from homology"/>
<evidence type="ECO:0000256" key="4">
    <source>
        <dbReference type="ARBA" id="ARBA00023128"/>
    </source>
</evidence>
<sequence>MRSALTSVAALARPSSLLSSFLRSTRTPAFLPSIRLSSTDAAATAAAAPPASTTTTTTTTASTTQAPVARPYLVGLTAGNQYPVYGRTKAAGSSKFTVVKKVEGNRKAFAQDLAREAGFPADEVKLNPVTGHVQIKGFHVEKVKAWLSNTLGNAAKPSTTATTA</sequence>
<gene>
    <name evidence="8" type="ORF">LX32DRAFT_640987</name>
</gene>
<dbReference type="InterPro" id="IPR007740">
    <property type="entry name" value="Ribosomal_mL49"/>
</dbReference>
<protein>
    <recommendedName>
        <fullName evidence="6">Large ribosomal subunit protein mL49</fullName>
    </recommendedName>
</protein>
<evidence type="ECO:0000313" key="8">
    <source>
        <dbReference type="EMBL" id="KAK2027304.1"/>
    </source>
</evidence>
<reference evidence="8" key="1">
    <citation type="submission" date="2021-06" db="EMBL/GenBank/DDBJ databases">
        <title>Comparative genomics, transcriptomics and evolutionary studies reveal genomic signatures of adaptation to plant cell wall in hemibiotrophic fungi.</title>
        <authorList>
            <consortium name="DOE Joint Genome Institute"/>
            <person name="Baroncelli R."/>
            <person name="Diaz J.F."/>
            <person name="Benocci T."/>
            <person name="Peng M."/>
            <person name="Battaglia E."/>
            <person name="Haridas S."/>
            <person name="Andreopoulos W."/>
            <person name="Labutti K."/>
            <person name="Pangilinan J."/>
            <person name="Floch G.L."/>
            <person name="Makela M.R."/>
            <person name="Henrissat B."/>
            <person name="Grigoriev I.V."/>
            <person name="Crouch J.A."/>
            <person name="De Vries R.P."/>
            <person name="Sukno S.A."/>
            <person name="Thon M.R."/>
        </authorList>
    </citation>
    <scope>NUCLEOTIDE SEQUENCE</scope>
    <source>
        <strain evidence="8">MAFF235873</strain>
    </source>
</reference>
<dbReference type="EMBL" id="MU842897">
    <property type="protein sequence ID" value="KAK2027304.1"/>
    <property type="molecule type" value="Genomic_DNA"/>
</dbReference>